<dbReference type="Proteomes" id="UP000805193">
    <property type="component" value="Unassembled WGS sequence"/>
</dbReference>
<gene>
    <name evidence="1" type="ORF">HPB47_024336</name>
</gene>
<proteinExistence type="predicted"/>
<comment type="caution">
    <text evidence="1">The sequence shown here is derived from an EMBL/GenBank/DDBJ whole genome shotgun (WGS) entry which is preliminary data.</text>
</comment>
<keyword evidence="2" id="KW-1185">Reference proteome</keyword>
<organism evidence="1 2">
    <name type="scientific">Ixodes persulcatus</name>
    <name type="common">Taiga tick</name>
    <dbReference type="NCBI Taxonomy" id="34615"/>
    <lineage>
        <taxon>Eukaryota</taxon>
        <taxon>Metazoa</taxon>
        <taxon>Ecdysozoa</taxon>
        <taxon>Arthropoda</taxon>
        <taxon>Chelicerata</taxon>
        <taxon>Arachnida</taxon>
        <taxon>Acari</taxon>
        <taxon>Parasitiformes</taxon>
        <taxon>Ixodida</taxon>
        <taxon>Ixodoidea</taxon>
        <taxon>Ixodidae</taxon>
        <taxon>Ixodinae</taxon>
        <taxon>Ixodes</taxon>
    </lineage>
</organism>
<evidence type="ECO:0000313" key="1">
    <source>
        <dbReference type="EMBL" id="KAG0428700.1"/>
    </source>
</evidence>
<protein>
    <submittedName>
        <fullName evidence="1">Uncharacterized protein</fullName>
    </submittedName>
</protein>
<dbReference type="EMBL" id="JABSTQ010009494">
    <property type="protein sequence ID" value="KAG0428700.1"/>
    <property type="molecule type" value="Genomic_DNA"/>
</dbReference>
<evidence type="ECO:0000313" key="2">
    <source>
        <dbReference type="Proteomes" id="UP000805193"/>
    </source>
</evidence>
<reference evidence="1 2" key="1">
    <citation type="journal article" date="2020" name="Cell">
        <title>Large-Scale Comparative Analyses of Tick Genomes Elucidate Their Genetic Diversity and Vector Capacities.</title>
        <authorList>
            <consortium name="Tick Genome and Microbiome Consortium (TIGMIC)"/>
            <person name="Jia N."/>
            <person name="Wang J."/>
            <person name="Shi W."/>
            <person name="Du L."/>
            <person name="Sun Y."/>
            <person name="Zhan W."/>
            <person name="Jiang J.F."/>
            <person name="Wang Q."/>
            <person name="Zhang B."/>
            <person name="Ji P."/>
            <person name="Bell-Sakyi L."/>
            <person name="Cui X.M."/>
            <person name="Yuan T.T."/>
            <person name="Jiang B.G."/>
            <person name="Yang W.F."/>
            <person name="Lam T.T."/>
            <person name="Chang Q.C."/>
            <person name="Ding S.J."/>
            <person name="Wang X.J."/>
            <person name="Zhu J.G."/>
            <person name="Ruan X.D."/>
            <person name="Zhao L."/>
            <person name="Wei J.T."/>
            <person name="Ye R.Z."/>
            <person name="Que T.C."/>
            <person name="Du C.H."/>
            <person name="Zhou Y.H."/>
            <person name="Cheng J.X."/>
            <person name="Dai P.F."/>
            <person name="Guo W.B."/>
            <person name="Han X.H."/>
            <person name="Huang E.J."/>
            <person name="Li L.F."/>
            <person name="Wei W."/>
            <person name="Gao Y.C."/>
            <person name="Liu J.Z."/>
            <person name="Shao H.Z."/>
            <person name="Wang X."/>
            <person name="Wang C.C."/>
            <person name="Yang T.C."/>
            <person name="Huo Q.B."/>
            <person name="Li W."/>
            <person name="Chen H.Y."/>
            <person name="Chen S.E."/>
            <person name="Zhou L.G."/>
            <person name="Ni X.B."/>
            <person name="Tian J.H."/>
            <person name="Sheng Y."/>
            <person name="Liu T."/>
            <person name="Pan Y.S."/>
            <person name="Xia L.Y."/>
            <person name="Li J."/>
            <person name="Zhao F."/>
            <person name="Cao W.C."/>
        </authorList>
    </citation>
    <scope>NUCLEOTIDE SEQUENCE [LARGE SCALE GENOMIC DNA]</scope>
    <source>
        <strain evidence="1">Iper-2018</strain>
    </source>
</reference>
<accession>A0AC60Q4L0</accession>
<name>A0AC60Q4L0_IXOPE</name>
<sequence>MLGGRLKQAQYARVMTHVEDKIKSALGVTILKDGWMNVRGDSILNLAAATPKSILYNANCVAMNTGVSQDEVKEILRLHNDYRQKAAQGLIRNLPPAADMMELVWDRELATIAQAHSSQCQFKHDCLDCRKVPRFATGQNMFRFKTNDPNPDEASDWVSAIASWEEKEEQFFDPSEVKKLRGRSSKAAHLSQSELSPYVFRARVR</sequence>